<evidence type="ECO:0000313" key="3">
    <source>
        <dbReference type="Proteomes" id="UP000887567"/>
    </source>
</evidence>
<protein>
    <recommendedName>
        <fullName evidence="1">PNT domain-containing protein</fullName>
    </recommendedName>
</protein>
<dbReference type="RefSeq" id="XP_020907971.1">
    <property type="nucleotide sequence ID" value="XM_021052312.2"/>
</dbReference>
<dbReference type="OrthoDB" id="10042983at2759"/>
<dbReference type="InterPro" id="IPR013761">
    <property type="entry name" value="SAM/pointed_sf"/>
</dbReference>
<dbReference type="FunFam" id="1.10.150.50:FF:000061">
    <property type="entry name" value="Ets DNA-binding protein pokkuri"/>
    <property type="match status" value="1"/>
</dbReference>
<evidence type="ECO:0000259" key="1">
    <source>
        <dbReference type="PROSITE" id="PS51433"/>
    </source>
</evidence>
<dbReference type="EnsemblMetazoa" id="XM_021052312.2">
    <property type="protein sequence ID" value="XP_020907971.1"/>
    <property type="gene ID" value="LOC110246025"/>
</dbReference>
<dbReference type="SUPFAM" id="SSF47769">
    <property type="entry name" value="SAM/Pointed domain"/>
    <property type="match status" value="1"/>
</dbReference>
<sequence length="187" mass="22031">MYPRQEYQPFKNQYPNGYYNTGLDNNFQVNPVSQDPKIAWSNQQQPQALHHKMVYPTDMNPANNSRIDPTLAYPVAIRPSSFEHGRFIDKMQPGFPRVKTEKYFESPYPEDTVPLVDPRLWSREDVARWLQWVSDAYSLHDIKPDRFEMNGKGLCLMTLDMFLYRVPEGGRVLYHDFQRRLRIAVGS</sequence>
<dbReference type="Proteomes" id="UP000887567">
    <property type="component" value="Unplaced"/>
</dbReference>
<name>A0A913XQ76_EXADI</name>
<accession>A0A913XQ76</accession>
<evidence type="ECO:0000313" key="2">
    <source>
        <dbReference type="EnsemblMetazoa" id="XP_020907971.1"/>
    </source>
</evidence>
<dbReference type="SMART" id="SM00251">
    <property type="entry name" value="SAM_PNT"/>
    <property type="match status" value="1"/>
</dbReference>
<reference evidence="2" key="1">
    <citation type="submission" date="2022-11" db="UniProtKB">
        <authorList>
            <consortium name="EnsemblMetazoa"/>
        </authorList>
    </citation>
    <scope>IDENTIFICATION</scope>
</reference>
<dbReference type="Gene3D" id="1.10.150.50">
    <property type="entry name" value="Transcription Factor, Ets-1"/>
    <property type="match status" value="1"/>
</dbReference>
<dbReference type="GeneID" id="110246025"/>
<dbReference type="PROSITE" id="PS51433">
    <property type="entry name" value="PNT"/>
    <property type="match status" value="1"/>
</dbReference>
<organism evidence="2 3">
    <name type="scientific">Exaiptasia diaphana</name>
    <name type="common">Tropical sea anemone</name>
    <name type="synonym">Aiptasia pulchella</name>
    <dbReference type="NCBI Taxonomy" id="2652724"/>
    <lineage>
        <taxon>Eukaryota</taxon>
        <taxon>Metazoa</taxon>
        <taxon>Cnidaria</taxon>
        <taxon>Anthozoa</taxon>
        <taxon>Hexacorallia</taxon>
        <taxon>Actiniaria</taxon>
        <taxon>Aiptasiidae</taxon>
        <taxon>Exaiptasia</taxon>
    </lineage>
</organism>
<feature type="domain" description="PNT" evidence="1">
    <location>
        <begin position="99"/>
        <end position="184"/>
    </location>
</feature>
<dbReference type="OMA" id="YQIDASE"/>
<keyword evidence="3" id="KW-1185">Reference proteome</keyword>
<dbReference type="Pfam" id="PF02198">
    <property type="entry name" value="SAM_PNT"/>
    <property type="match status" value="1"/>
</dbReference>
<proteinExistence type="predicted"/>
<dbReference type="KEGG" id="epa:110246025"/>
<dbReference type="AlphaFoldDB" id="A0A913XQ76"/>
<dbReference type="CDD" id="cd08536">
    <property type="entry name" value="SAM_PNT-Mae"/>
    <property type="match status" value="1"/>
</dbReference>
<dbReference type="GO" id="GO:0043565">
    <property type="term" value="F:sequence-specific DNA binding"/>
    <property type="evidence" value="ECO:0007669"/>
    <property type="project" value="InterPro"/>
</dbReference>
<dbReference type="InterPro" id="IPR003118">
    <property type="entry name" value="Pointed_dom"/>
</dbReference>